<sequence length="53" mass="6020">MRGNQRVNCVLMVHYKHTALDGCAGADREENCFVYKQFFLPVGDAHHRQGPSD</sequence>
<reference evidence="1" key="1">
    <citation type="submission" date="2023-05" db="EMBL/GenBank/DDBJ databases">
        <authorList>
            <person name="Stuckert A."/>
        </authorList>
    </citation>
    <scope>NUCLEOTIDE SEQUENCE</scope>
</reference>
<evidence type="ECO:0000313" key="1">
    <source>
        <dbReference type="EMBL" id="CAI9619759.1"/>
    </source>
</evidence>
<dbReference type="EMBL" id="CATNWA010020754">
    <property type="protein sequence ID" value="CAI9619759.1"/>
    <property type="molecule type" value="Genomic_DNA"/>
</dbReference>
<protein>
    <submittedName>
        <fullName evidence="1">Uncharacterized protein</fullName>
    </submittedName>
</protein>
<comment type="caution">
    <text evidence="1">The sequence shown here is derived from an EMBL/GenBank/DDBJ whole genome shotgun (WGS) entry which is preliminary data.</text>
</comment>
<organism evidence="1 2">
    <name type="scientific">Staurois parvus</name>
    <dbReference type="NCBI Taxonomy" id="386267"/>
    <lineage>
        <taxon>Eukaryota</taxon>
        <taxon>Metazoa</taxon>
        <taxon>Chordata</taxon>
        <taxon>Craniata</taxon>
        <taxon>Vertebrata</taxon>
        <taxon>Euteleostomi</taxon>
        <taxon>Amphibia</taxon>
        <taxon>Batrachia</taxon>
        <taxon>Anura</taxon>
        <taxon>Neobatrachia</taxon>
        <taxon>Ranoidea</taxon>
        <taxon>Ranidae</taxon>
        <taxon>Staurois</taxon>
    </lineage>
</organism>
<gene>
    <name evidence="1" type="ORF">SPARVUS_LOCUS15886430</name>
</gene>
<dbReference type="Proteomes" id="UP001162483">
    <property type="component" value="Unassembled WGS sequence"/>
</dbReference>
<name>A0ABN9HF43_9NEOB</name>
<proteinExistence type="predicted"/>
<accession>A0ABN9HF43</accession>
<evidence type="ECO:0000313" key="2">
    <source>
        <dbReference type="Proteomes" id="UP001162483"/>
    </source>
</evidence>
<keyword evidence="2" id="KW-1185">Reference proteome</keyword>